<comment type="caution">
    <text evidence="3">The sequence shown here is derived from an EMBL/GenBank/DDBJ whole genome shotgun (WGS) entry which is preliminary data.</text>
</comment>
<accession>A0AAU9KAB1</accession>
<proteinExistence type="predicted"/>
<evidence type="ECO:0000313" key="3">
    <source>
        <dbReference type="EMBL" id="CAG9335393.1"/>
    </source>
</evidence>
<evidence type="ECO:0000256" key="1">
    <source>
        <dbReference type="SAM" id="Phobius"/>
    </source>
</evidence>
<evidence type="ECO:0000313" key="4">
    <source>
        <dbReference type="Proteomes" id="UP001162131"/>
    </source>
</evidence>
<keyword evidence="1" id="KW-0472">Membrane</keyword>
<reference evidence="3" key="1">
    <citation type="submission" date="2021-09" db="EMBL/GenBank/DDBJ databases">
        <authorList>
            <consortium name="AG Swart"/>
            <person name="Singh M."/>
            <person name="Singh A."/>
            <person name="Seah K."/>
            <person name="Emmerich C."/>
        </authorList>
    </citation>
    <scope>NUCLEOTIDE SEQUENCE</scope>
    <source>
        <strain evidence="3">ATCC30299</strain>
    </source>
</reference>
<feature type="transmembrane region" description="Helical" evidence="1">
    <location>
        <begin position="176"/>
        <end position="197"/>
    </location>
</feature>
<organism evidence="3 4">
    <name type="scientific">Blepharisma stoltei</name>
    <dbReference type="NCBI Taxonomy" id="1481888"/>
    <lineage>
        <taxon>Eukaryota</taxon>
        <taxon>Sar</taxon>
        <taxon>Alveolata</taxon>
        <taxon>Ciliophora</taxon>
        <taxon>Postciliodesmatophora</taxon>
        <taxon>Heterotrichea</taxon>
        <taxon>Heterotrichida</taxon>
        <taxon>Blepharismidae</taxon>
        <taxon>Blepharisma</taxon>
    </lineage>
</organism>
<dbReference type="SUPFAM" id="SSF52833">
    <property type="entry name" value="Thioredoxin-like"/>
    <property type="match status" value="1"/>
</dbReference>
<feature type="chain" id="PRO_5043773460" description="Thioredoxin domain-containing protein" evidence="2">
    <location>
        <begin position="20"/>
        <end position="217"/>
    </location>
</feature>
<evidence type="ECO:0008006" key="5">
    <source>
        <dbReference type="Google" id="ProtNLM"/>
    </source>
</evidence>
<keyword evidence="1" id="KW-1133">Transmembrane helix</keyword>
<name>A0AAU9KAB1_9CILI</name>
<sequence>MNFLFYLAILLVYLSSGEILPSLAKKLKQKQSSPLLELIDKEVHNILEKSKDEWLVLFYDSDFPASNILINAWKRMAIMLENEDYLINIGTVDLRQNNTSAFSRLKLYRFPCAIVIKGGFYYNYTGTLDYYSIMNLVKNQTYYSYTQIPVPPPFGYIDLAKLFVKALTSDNFETRMYLLALGAIIIFSILVWCRCLFYRTKEEEEEELKELKDLKED</sequence>
<feature type="signal peptide" evidence="2">
    <location>
        <begin position="1"/>
        <end position="19"/>
    </location>
</feature>
<keyword evidence="1" id="KW-0812">Transmembrane</keyword>
<keyword evidence="4" id="KW-1185">Reference proteome</keyword>
<dbReference type="Gene3D" id="3.40.30.10">
    <property type="entry name" value="Glutaredoxin"/>
    <property type="match status" value="1"/>
</dbReference>
<protein>
    <recommendedName>
        <fullName evidence="5">Thioredoxin domain-containing protein</fullName>
    </recommendedName>
</protein>
<dbReference type="EMBL" id="CAJZBQ010000062">
    <property type="protein sequence ID" value="CAG9335393.1"/>
    <property type="molecule type" value="Genomic_DNA"/>
</dbReference>
<gene>
    <name evidence="3" type="ORF">BSTOLATCC_MIC63866</name>
</gene>
<evidence type="ECO:0000256" key="2">
    <source>
        <dbReference type="SAM" id="SignalP"/>
    </source>
</evidence>
<dbReference type="Proteomes" id="UP001162131">
    <property type="component" value="Unassembled WGS sequence"/>
</dbReference>
<keyword evidence="2" id="KW-0732">Signal</keyword>
<dbReference type="InterPro" id="IPR036249">
    <property type="entry name" value="Thioredoxin-like_sf"/>
</dbReference>
<dbReference type="AlphaFoldDB" id="A0AAU9KAB1"/>